<keyword evidence="2" id="KW-1185">Reference proteome</keyword>
<reference evidence="1 2" key="1">
    <citation type="submission" date="2019-10" db="EMBL/GenBank/DDBJ databases">
        <authorList>
            <person name="Palmer J.M."/>
        </authorList>
    </citation>
    <scope>NUCLEOTIDE SEQUENCE [LARGE SCALE GENOMIC DNA]</scope>
    <source>
        <strain evidence="1 2">TWF694</strain>
    </source>
</reference>
<dbReference type="Proteomes" id="UP001365542">
    <property type="component" value="Unassembled WGS sequence"/>
</dbReference>
<sequence>MKPIPYLPNEVMGLIFSKLINECPEGCHLEDASTRQTVISCTHTSQRFRSLVIRELFNKLRLSSGYFPCHFEPSLPNDWSENHMVNANRNFQDEFKRRESFLKDQGRSNYFLKFNQVHYLQLRRLTVEVSCTIGDTHPSEAEKIHQTFATAIMKCENLTVLKLHCHAQCRLDRTEQGLGAFFSTWEFENQPNSDIRHRFQVCIPTVPDEKKRRKGTVFPKLRELKIASKSGVTKMPLEGAQNLWDFVERHRDTLEILEMDGVGVQTNSKTPFEAQEVDGAVAKLCWEEIKHDLINRCMRTELIKKLSFTNVLYTVVRKVPSPNWTISHFRPHNLDWPYESDVILTSNHLKSKEFEIAKYRIACGCELQTFVLQPV</sequence>
<dbReference type="AlphaFoldDB" id="A0AAV9X9N4"/>
<evidence type="ECO:0008006" key="3">
    <source>
        <dbReference type="Google" id="ProtNLM"/>
    </source>
</evidence>
<accession>A0AAV9X9N4</accession>
<organism evidence="1 2">
    <name type="scientific">Orbilia ellipsospora</name>
    <dbReference type="NCBI Taxonomy" id="2528407"/>
    <lineage>
        <taxon>Eukaryota</taxon>
        <taxon>Fungi</taxon>
        <taxon>Dikarya</taxon>
        <taxon>Ascomycota</taxon>
        <taxon>Pezizomycotina</taxon>
        <taxon>Orbiliomycetes</taxon>
        <taxon>Orbiliales</taxon>
        <taxon>Orbiliaceae</taxon>
        <taxon>Orbilia</taxon>
    </lineage>
</organism>
<comment type="caution">
    <text evidence="1">The sequence shown here is derived from an EMBL/GenBank/DDBJ whole genome shotgun (WGS) entry which is preliminary data.</text>
</comment>
<name>A0AAV9X9N4_9PEZI</name>
<gene>
    <name evidence="1" type="ORF">TWF694_010226</name>
</gene>
<proteinExistence type="predicted"/>
<dbReference type="EMBL" id="JAVHJO010000007">
    <property type="protein sequence ID" value="KAK6538648.1"/>
    <property type="molecule type" value="Genomic_DNA"/>
</dbReference>
<protein>
    <recommendedName>
        <fullName evidence="3">F-box domain-containing protein</fullName>
    </recommendedName>
</protein>
<evidence type="ECO:0000313" key="1">
    <source>
        <dbReference type="EMBL" id="KAK6538648.1"/>
    </source>
</evidence>
<evidence type="ECO:0000313" key="2">
    <source>
        <dbReference type="Proteomes" id="UP001365542"/>
    </source>
</evidence>